<organism evidence="2 3">
    <name type="scientific">Blastopirellula marina</name>
    <dbReference type="NCBI Taxonomy" id="124"/>
    <lineage>
        <taxon>Bacteria</taxon>
        <taxon>Pseudomonadati</taxon>
        <taxon>Planctomycetota</taxon>
        <taxon>Planctomycetia</taxon>
        <taxon>Pirellulales</taxon>
        <taxon>Pirellulaceae</taxon>
        <taxon>Blastopirellula</taxon>
    </lineage>
</organism>
<feature type="domain" description="Glycosyl transferase family 1" evidence="1">
    <location>
        <begin position="200"/>
        <end position="359"/>
    </location>
</feature>
<dbReference type="PANTHER" id="PTHR45947">
    <property type="entry name" value="SULFOQUINOVOSYL TRANSFERASE SQD2"/>
    <property type="match status" value="1"/>
</dbReference>
<evidence type="ECO:0000259" key="1">
    <source>
        <dbReference type="Pfam" id="PF00534"/>
    </source>
</evidence>
<dbReference type="SUPFAM" id="SSF53756">
    <property type="entry name" value="UDP-Glycosyltransferase/glycogen phosphorylase"/>
    <property type="match status" value="1"/>
</dbReference>
<reference evidence="2 3" key="1">
    <citation type="submission" date="2018-02" db="EMBL/GenBank/DDBJ databases">
        <title>Comparative genomes isolates from brazilian mangrove.</title>
        <authorList>
            <person name="Araujo J.E."/>
            <person name="Taketani R.G."/>
            <person name="Silva M.C.P."/>
            <person name="Loureco M.V."/>
            <person name="Andreote F.D."/>
        </authorList>
    </citation>
    <scope>NUCLEOTIDE SEQUENCE [LARGE SCALE GENOMIC DNA]</scope>
    <source>
        <strain evidence="2 3">NAP PRIS-MGV</strain>
    </source>
</reference>
<dbReference type="GO" id="GO:0016757">
    <property type="term" value="F:glycosyltransferase activity"/>
    <property type="evidence" value="ECO:0007669"/>
    <property type="project" value="InterPro"/>
</dbReference>
<dbReference type="CDD" id="cd03801">
    <property type="entry name" value="GT4_PimA-like"/>
    <property type="match status" value="1"/>
</dbReference>
<dbReference type="EMBL" id="PUIB01000011">
    <property type="protein sequence ID" value="PQO38068.1"/>
    <property type="molecule type" value="Genomic_DNA"/>
</dbReference>
<sequence>MSQQEHFDIAILWRSLGPYHLARAAAAAEALTAIGGRVTVIELCDSEETRDWAELRKDRPFAISTLSPGQKLTASTPDLSNRLVSVLNEIGPSHIAIAGYDRPEMRTALQWTKKSGANAILMSETKWDDNARPWWKRWILSRIVRQFDAGLVSGGAAGEYLISLGMPRERVFRQYGAVDNAFFQRHSDSYRSARPWPPHGEESYFIACCRIIEERKNLCGLLDAYQIYREQVEFPWRLVICGDGQDRSLVEKKIREDRIEAVELVGFKQARELADLYAGASCFVHTAFREAWGLVVNEAMAAGLPVLVSRRCGCMYDLVHEGINGYSFDPYESSELAFLMRQVSQLSDNQRTEMGQASQRIVGRFGVENFAAGLLNATGHWTAATSYGRSKTKEAETV</sequence>
<accession>A0A2S8G0U5</accession>
<name>A0A2S8G0U5_9BACT</name>
<dbReference type="OrthoDB" id="9811902at2"/>
<dbReference type="Proteomes" id="UP000239388">
    <property type="component" value="Unassembled WGS sequence"/>
</dbReference>
<evidence type="ECO:0000313" key="3">
    <source>
        <dbReference type="Proteomes" id="UP000239388"/>
    </source>
</evidence>
<comment type="caution">
    <text evidence="2">The sequence shown here is derived from an EMBL/GenBank/DDBJ whole genome shotgun (WGS) entry which is preliminary data.</text>
</comment>
<dbReference type="PANTHER" id="PTHR45947:SF3">
    <property type="entry name" value="SULFOQUINOVOSYL TRANSFERASE SQD2"/>
    <property type="match status" value="1"/>
</dbReference>
<protein>
    <submittedName>
        <fullName evidence="2">Hexosyltransferase</fullName>
    </submittedName>
</protein>
<proteinExistence type="predicted"/>
<dbReference type="Gene3D" id="3.40.50.2000">
    <property type="entry name" value="Glycogen Phosphorylase B"/>
    <property type="match status" value="2"/>
</dbReference>
<evidence type="ECO:0000313" key="2">
    <source>
        <dbReference type="EMBL" id="PQO38068.1"/>
    </source>
</evidence>
<dbReference type="InterPro" id="IPR001296">
    <property type="entry name" value="Glyco_trans_1"/>
</dbReference>
<keyword evidence="2" id="KW-0808">Transferase</keyword>
<dbReference type="InterPro" id="IPR050194">
    <property type="entry name" value="Glycosyltransferase_grp1"/>
</dbReference>
<dbReference type="RefSeq" id="WP_105353176.1">
    <property type="nucleotide sequence ID" value="NZ_PUIB01000011.1"/>
</dbReference>
<dbReference type="AlphaFoldDB" id="A0A2S8G0U5"/>
<dbReference type="Pfam" id="PF00534">
    <property type="entry name" value="Glycos_transf_1"/>
    <property type="match status" value="1"/>
</dbReference>
<gene>
    <name evidence="2" type="ORF">C5Y98_08265</name>
</gene>